<keyword evidence="1" id="KW-0229">DNA integration</keyword>
<feature type="coiled-coil region" evidence="5">
    <location>
        <begin position="37"/>
        <end position="64"/>
    </location>
</feature>
<dbReference type="RefSeq" id="WP_161982048.1">
    <property type="nucleotide sequence ID" value="NZ_BIFT01000001.1"/>
</dbReference>
<dbReference type="InterPro" id="IPR044068">
    <property type="entry name" value="CB"/>
</dbReference>
<name>A0A402B4X6_9CHLR</name>
<dbReference type="PANTHER" id="PTHR30349:SF91">
    <property type="entry name" value="INTA PROTEIN"/>
    <property type="match status" value="1"/>
</dbReference>
<dbReference type="GO" id="GO:0003677">
    <property type="term" value="F:DNA binding"/>
    <property type="evidence" value="ECO:0007669"/>
    <property type="project" value="UniProtKB-UniRule"/>
</dbReference>
<reference evidence="9" key="1">
    <citation type="submission" date="2018-12" db="EMBL/GenBank/DDBJ databases">
        <title>Tengunoibacter tsumagoiensis gen. nov., sp. nov., Dictyobacter kobayashii sp. nov., D. alpinus sp. nov., and D. joshuensis sp. nov. and description of Dictyobacteraceae fam. nov. within the order Ktedonobacterales isolated from Tengu-no-mugimeshi.</title>
        <authorList>
            <person name="Wang C.M."/>
            <person name="Zheng Y."/>
            <person name="Sakai Y."/>
            <person name="Toyoda A."/>
            <person name="Minakuchi Y."/>
            <person name="Abe K."/>
            <person name="Yokota A."/>
            <person name="Yabe S."/>
        </authorList>
    </citation>
    <scope>NUCLEOTIDE SEQUENCE [LARGE SCALE GENOMIC DNA]</scope>
    <source>
        <strain evidence="9">Uno16</strain>
    </source>
</reference>
<dbReference type="PANTHER" id="PTHR30349">
    <property type="entry name" value="PHAGE INTEGRASE-RELATED"/>
    <property type="match status" value="1"/>
</dbReference>
<feature type="domain" description="Tyr recombinase" evidence="6">
    <location>
        <begin position="172"/>
        <end position="372"/>
    </location>
</feature>
<gene>
    <name evidence="8" type="ORF">KDA_18750</name>
</gene>
<keyword evidence="9" id="KW-1185">Reference proteome</keyword>
<dbReference type="InterPro" id="IPR013762">
    <property type="entry name" value="Integrase-like_cat_sf"/>
</dbReference>
<evidence type="ECO:0000256" key="2">
    <source>
        <dbReference type="ARBA" id="ARBA00023125"/>
    </source>
</evidence>
<comment type="caution">
    <text evidence="8">The sequence shown here is derived from an EMBL/GenBank/DDBJ whole genome shotgun (WGS) entry which is preliminary data.</text>
</comment>
<keyword evidence="2 4" id="KW-0238">DNA-binding</keyword>
<keyword evidence="3" id="KW-0233">DNA recombination</keyword>
<dbReference type="CDD" id="cd01189">
    <property type="entry name" value="INT_ICEBs1_C_like"/>
    <property type="match status" value="1"/>
</dbReference>
<dbReference type="GO" id="GO:0015074">
    <property type="term" value="P:DNA integration"/>
    <property type="evidence" value="ECO:0007669"/>
    <property type="project" value="UniProtKB-KW"/>
</dbReference>
<keyword evidence="5" id="KW-0175">Coiled coil</keyword>
<evidence type="ECO:0000313" key="9">
    <source>
        <dbReference type="Proteomes" id="UP000287171"/>
    </source>
</evidence>
<dbReference type="PROSITE" id="PS51900">
    <property type="entry name" value="CB"/>
    <property type="match status" value="1"/>
</dbReference>
<sequence>MVEKKSGGHRGHGEGSISLRKDGRYEIRITLEDGTRKRTYAKNKKEANEKLRQLQQELHQGTVISGKQQTLEQYLKEWLETHKQTIRPRSWERYEAIVRLHLVPTLGKLTLQKLTPQHLDRLYLQKLEGGLKPKSVAAIHGMLHTALDKAVRLGLVSRNVCKMVSPPRTVRKEITPLSAAQARKLLEAAKGHPQEALFLLALSTGMRRGELLGLMWKDVNLVRGVLQIRHALVRMPTGQGYQLAETKTSKSRRSLVLTVPAIEALKKHKEVQQQWKEAAGPFWHDNDFVFCKPMGEHLDPGYDVLVQLKMLLKKAGLPDIRFHDLRHSTATLLLEQGTNPKIVQEILGHSQISMTMDIYSHVLPTMQIDAMSKLGDILEDADEVSEEEEED</sequence>
<dbReference type="Proteomes" id="UP000287171">
    <property type="component" value="Unassembled WGS sequence"/>
</dbReference>
<dbReference type="AlphaFoldDB" id="A0A402B4X6"/>
<feature type="domain" description="Core-binding (CB)" evidence="7">
    <location>
        <begin position="69"/>
        <end position="151"/>
    </location>
</feature>
<evidence type="ECO:0000256" key="4">
    <source>
        <dbReference type="PROSITE-ProRule" id="PRU01248"/>
    </source>
</evidence>
<dbReference type="InterPro" id="IPR004107">
    <property type="entry name" value="Integrase_SAM-like_N"/>
</dbReference>
<dbReference type="InterPro" id="IPR002104">
    <property type="entry name" value="Integrase_catalytic"/>
</dbReference>
<evidence type="ECO:0000256" key="5">
    <source>
        <dbReference type="SAM" id="Coils"/>
    </source>
</evidence>
<dbReference type="Pfam" id="PF14659">
    <property type="entry name" value="Phage_int_SAM_3"/>
    <property type="match status" value="1"/>
</dbReference>
<evidence type="ECO:0000256" key="1">
    <source>
        <dbReference type="ARBA" id="ARBA00022908"/>
    </source>
</evidence>
<organism evidence="8 9">
    <name type="scientific">Dictyobacter alpinus</name>
    <dbReference type="NCBI Taxonomy" id="2014873"/>
    <lineage>
        <taxon>Bacteria</taxon>
        <taxon>Bacillati</taxon>
        <taxon>Chloroflexota</taxon>
        <taxon>Ktedonobacteria</taxon>
        <taxon>Ktedonobacterales</taxon>
        <taxon>Dictyobacteraceae</taxon>
        <taxon>Dictyobacter</taxon>
    </lineage>
</organism>
<dbReference type="GO" id="GO:0006310">
    <property type="term" value="P:DNA recombination"/>
    <property type="evidence" value="ECO:0007669"/>
    <property type="project" value="UniProtKB-KW"/>
</dbReference>
<dbReference type="EMBL" id="BIFT01000001">
    <property type="protein sequence ID" value="GCE26391.1"/>
    <property type="molecule type" value="Genomic_DNA"/>
</dbReference>
<dbReference type="Pfam" id="PF00589">
    <property type="entry name" value="Phage_integrase"/>
    <property type="match status" value="1"/>
</dbReference>
<evidence type="ECO:0000256" key="3">
    <source>
        <dbReference type="ARBA" id="ARBA00023172"/>
    </source>
</evidence>
<dbReference type="InterPro" id="IPR010998">
    <property type="entry name" value="Integrase_recombinase_N"/>
</dbReference>
<evidence type="ECO:0000313" key="8">
    <source>
        <dbReference type="EMBL" id="GCE26391.1"/>
    </source>
</evidence>
<accession>A0A402B4X6</accession>
<dbReference type="Gene3D" id="1.10.443.10">
    <property type="entry name" value="Intergrase catalytic core"/>
    <property type="match status" value="1"/>
</dbReference>
<dbReference type="InterPro" id="IPR011010">
    <property type="entry name" value="DNA_brk_join_enz"/>
</dbReference>
<evidence type="ECO:0000259" key="7">
    <source>
        <dbReference type="PROSITE" id="PS51900"/>
    </source>
</evidence>
<dbReference type="PROSITE" id="PS51898">
    <property type="entry name" value="TYR_RECOMBINASE"/>
    <property type="match status" value="1"/>
</dbReference>
<proteinExistence type="predicted"/>
<dbReference type="Gene3D" id="1.10.150.130">
    <property type="match status" value="1"/>
</dbReference>
<dbReference type="SUPFAM" id="SSF56349">
    <property type="entry name" value="DNA breaking-rejoining enzymes"/>
    <property type="match status" value="1"/>
</dbReference>
<dbReference type="InterPro" id="IPR050090">
    <property type="entry name" value="Tyrosine_recombinase_XerCD"/>
</dbReference>
<protein>
    <submittedName>
        <fullName evidence="8">Site-specific integrase</fullName>
    </submittedName>
</protein>
<evidence type="ECO:0000259" key="6">
    <source>
        <dbReference type="PROSITE" id="PS51898"/>
    </source>
</evidence>